<dbReference type="Pfam" id="PF03466">
    <property type="entry name" value="LysR_substrate"/>
    <property type="match status" value="1"/>
</dbReference>
<evidence type="ECO:0000259" key="6">
    <source>
        <dbReference type="Pfam" id="PF03466"/>
    </source>
</evidence>
<comment type="similarity">
    <text evidence="1">Belongs to the LysR transcriptional regulatory family.</text>
</comment>
<reference evidence="7 8" key="1">
    <citation type="submission" date="2016-10" db="EMBL/GenBank/DDBJ databases">
        <authorList>
            <person name="de Groot N.N."/>
        </authorList>
    </citation>
    <scope>NUCLEOTIDE SEQUENCE [LARGE SCALE GENOMIC DNA]</scope>
    <source>
        <strain evidence="7 8">DSM 22274</strain>
    </source>
</reference>
<dbReference type="EMBL" id="FNTV01000001">
    <property type="protein sequence ID" value="SEE95349.1"/>
    <property type="molecule type" value="Genomic_DNA"/>
</dbReference>
<dbReference type="GO" id="GO:0003677">
    <property type="term" value="F:DNA binding"/>
    <property type="evidence" value="ECO:0007669"/>
    <property type="project" value="UniProtKB-KW"/>
</dbReference>
<organism evidence="7 8">
    <name type="scientific">Arthrobacter alpinus</name>
    <dbReference type="NCBI Taxonomy" id="656366"/>
    <lineage>
        <taxon>Bacteria</taxon>
        <taxon>Bacillati</taxon>
        <taxon>Actinomycetota</taxon>
        <taxon>Actinomycetes</taxon>
        <taxon>Micrococcales</taxon>
        <taxon>Micrococcaceae</taxon>
        <taxon>Arthrobacter</taxon>
    </lineage>
</organism>
<dbReference type="Gene3D" id="3.40.190.10">
    <property type="entry name" value="Periplasmic binding protein-like II"/>
    <property type="match status" value="2"/>
</dbReference>
<dbReference type="InterPro" id="IPR005119">
    <property type="entry name" value="LysR_subst-bd"/>
</dbReference>
<feature type="region of interest" description="Disordered" evidence="5">
    <location>
        <begin position="204"/>
        <end position="267"/>
    </location>
</feature>
<dbReference type="RefSeq" id="WP_074712472.1">
    <property type="nucleotide sequence ID" value="NZ_FNTV01000001.1"/>
</dbReference>
<evidence type="ECO:0000256" key="3">
    <source>
        <dbReference type="ARBA" id="ARBA00023125"/>
    </source>
</evidence>
<dbReference type="GO" id="GO:0003700">
    <property type="term" value="F:DNA-binding transcription factor activity"/>
    <property type="evidence" value="ECO:0007669"/>
    <property type="project" value="TreeGrafter"/>
</dbReference>
<evidence type="ECO:0000313" key="8">
    <source>
        <dbReference type="Proteomes" id="UP000182725"/>
    </source>
</evidence>
<evidence type="ECO:0000313" key="7">
    <source>
        <dbReference type="EMBL" id="SEE95349.1"/>
    </source>
</evidence>
<evidence type="ECO:0000256" key="4">
    <source>
        <dbReference type="ARBA" id="ARBA00023163"/>
    </source>
</evidence>
<dbReference type="AlphaFoldDB" id="A0A1H5N141"/>
<sequence>MSESRELTVTFVPGVTPGKWIHRWEERMPGVPLVAKPVPESHQLDAVRAGEVNMAFVRLPVDKTGLHVIPLYEELSVVVAPKDHPIAAFDELAVEDLADEYLLADPDDFPEWRDISTEIAAGTRKPLPPMASIEEALNLVEAGLGILILPMSVGRHFSRKTLRSRLLHGVAQTTVALAWIDSFYPLPEEDEAVIQEFVGVVRGRSANSSRQPSVQAKQDAAPKKGAKVAKGSTPARTAAGKGKSAGSNLRGGGRPGGKARAQKRGRR</sequence>
<keyword evidence="3" id="KW-0238">DNA-binding</keyword>
<dbReference type="CDD" id="cd08414">
    <property type="entry name" value="PBP2_LTTR_aromatics_like"/>
    <property type="match status" value="1"/>
</dbReference>
<dbReference type="Proteomes" id="UP000182725">
    <property type="component" value="Unassembled WGS sequence"/>
</dbReference>
<dbReference type="PANTHER" id="PTHR30346">
    <property type="entry name" value="TRANSCRIPTIONAL DUAL REGULATOR HCAR-RELATED"/>
    <property type="match status" value="1"/>
</dbReference>
<gene>
    <name evidence="7" type="ORF">SAMN04489740_3301</name>
</gene>
<evidence type="ECO:0000256" key="5">
    <source>
        <dbReference type="SAM" id="MobiDB-lite"/>
    </source>
</evidence>
<dbReference type="GO" id="GO:0032993">
    <property type="term" value="C:protein-DNA complex"/>
    <property type="evidence" value="ECO:0007669"/>
    <property type="project" value="TreeGrafter"/>
</dbReference>
<feature type="domain" description="LysR substrate-binding" evidence="6">
    <location>
        <begin position="4"/>
        <end position="182"/>
    </location>
</feature>
<protein>
    <submittedName>
        <fullName evidence="7">LysR substrate binding domain-containing protein</fullName>
    </submittedName>
</protein>
<feature type="compositionally biased region" description="Polar residues" evidence="5">
    <location>
        <begin position="205"/>
        <end position="216"/>
    </location>
</feature>
<accession>A0A1H5N141</accession>
<evidence type="ECO:0000256" key="1">
    <source>
        <dbReference type="ARBA" id="ARBA00009437"/>
    </source>
</evidence>
<evidence type="ECO:0000256" key="2">
    <source>
        <dbReference type="ARBA" id="ARBA00023015"/>
    </source>
</evidence>
<keyword evidence="4" id="KW-0804">Transcription</keyword>
<dbReference type="PANTHER" id="PTHR30346:SF0">
    <property type="entry name" value="HCA OPERON TRANSCRIPTIONAL ACTIVATOR HCAR"/>
    <property type="match status" value="1"/>
</dbReference>
<dbReference type="SUPFAM" id="SSF53850">
    <property type="entry name" value="Periplasmic binding protein-like II"/>
    <property type="match status" value="1"/>
</dbReference>
<proteinExistence type="inferred from homology"/>
<keyword evidence="2" id="KW-0805">Transcription regulation</keyword>
<name>A0A1H5N141_9MICC</name>